<comment type="subcellular location">
    <subcellularLocation>
        <location evidence="1 9">Nucleus</location>
    </subcellularLocation>
</comment>
<evidence type="ECO:0000256" key="4">
    <source>
        <dbReference type="ARBA" id="ARBA00023015"/>
    </source>
</evidence>
<keyword evidence="4" id="KW-0805">Transcription regulation</keyword>
<dbReference type="GO" id="GO:0005634">
    <property type="term" value="C:nucleus"/>
    <property type="evidence" value="ECO:0007669"/>
    <property type="project" value="UniProtKB-SubCell"/>
</dbReference>
<keyword evidence="7 9" id="KW-0539">Nucleus</keyword>
<feature type="region of interest" description="Disordered" evidence="10">
    <location>
        <begin position="621"/>
        <end position="656"/>
    </location>
</feature>
<feature type="compositionally biased region" description="Polar residues" evidence="10">
    <location>
        <begin position="641"/>
        <end position="656"/>
    </location>
</feature>
<feature type="domain" description="Response regulatory" evidence="11">
    <location>
        <begin position="150"/>
        <end position="266"/>
    </location>
</feature>
<dbReference type="InterPro" id="IPR045279">
    <property type="entry name" value="ARR-like"/>
</dbReference>
<evidence type="ECO:0000313" key="14">
    <source>
        <dbReference type="Proteomes" id="UP001291623"/>
    </source>
</evidence>
<comment type="caution">
    <text evidence="13">The sequence shown here is derived from an EMBL/GenBank/DDBJ whole genome shotgun (WGS) entry which is preliminary data.</text>
</comment>
<dbReference type="SUPFAM" id="SSF52172">
    <property type="entry name" value="CheY-like"/>
    <property type="match status" value="1"/>
</dbReference>
<evidence type="ECO:0000259" key="11">
    <source>
        <dbReference type="PROSITE" id="PS50110"/>
    </source>
</evidence>
<dbReference type="Proteomes" id="UP001291623">
    <property type="component" value="Unassembled WGS sequence"/>
</dbReference>
<dbReference type="Gene3D" id="3.40.50.2300">
    <property type="match status" value="1"/>
</dbReference>
<accession>A0AAE1RBC8</accession>
<organism evidence="13 14">
    <name type="scientific">Anisodus tanguticus</name>
    <dbReference type="NCBI Taxonomy" id="243964"/>
    <lineage>
        <taxon>Eukaryota</taxon>
        <taxon>Viridiplantae</taxon>
        <taxon>Streptophyta</taxon>
        <taxon>Embryophyta</taxon>
        <taxon>Tracheophyta</taxon>
        <taxon>Spermatophyta</taxon>
        <taxon>Magnoliopsida</taxon>
        <taxon>eudicotyledons</taxon>
        <taxon>Gunneridae</taxon>
        <taxon>Pentapetalae</taxon>
        <taxon>asterids</taxon>
        <taxon>lamiids</taxon>
        <taxon>Solanales</taxon>
        <taxon>Solanaceae</taxon>
        <taxon>Solanoideae</taxon>
        <taxon>Hyoscyameae</taxon>
        <taxon>Anisodus</taxon>
    </lineage>
</organism>
<name>A0AAE1RBC8_9SOLA</name>
<keyword evidence="5" id="KW-0090">Biological rhythms</keyword>
<dbReference type="SMART" id="SM00448">
    <property type="entry name" value="REC"/>
    <property type="match status" value="1"/>
</dbReference>
<feature type="compositionally biased region" description="Polar residues" evidence="10">
    <location>
        <begin position="292"/>
        <end position="344"/>
    </location>
</feature>
<dbReference type="GO" id="GO:0000160">
    <property type="term" value="P:phosphorelay signal transduction system"/>
    <property type="evidence" value="ECO:0007669"/>
    <property type="project" value="UniProtKB-KW"/>
</dbReference>
<sequence>MRGAFLACNMSTSSSWKLPILSSASDPFALFSSGVDVFFDDERSFVELWLLIPALLMSSEGSVVSMMIEGDADKELPDEDEVTGNRLVHERKNVVKDCEFKVETVNGNVQGGACGVVGTLQAKGSQLQKQEESHEAVICWERFLHVTSIKVLLVENDDSTRHVTALLRNCKYKVIQAANGLQAWKILENRTNQIDLVLSEVVMPCLSIGLLCKIMSHKTHKNIPVIMMSSHDSVGLVFKCLSKGAADFLVKPIRKNELKNLWQHVWRRCQSSSGSGSGSGTQTQKSVKSKTGEQSGNNSGSYNGEDNQGSAPLGNGSDTQSSWTKQVVEVDSSQAVSPCNQAPEHNTGKGKPSITGSLRDQELEPVNAIELPVEHLGAREKSPLEIDSNASSLKMDIKTENRIGNYPPSGHHVVTAELRGLRESGITFQDDLNVLRRSELSAFSRYNSSSNLTKTRLGITRSSSLIENSLEIAKNNSVHDIEARMNEKLLSPSSNGVSNRIAMGSTTNILASKSLPLRDTVNSLDGNCASSNILAGSCEGNPEYKSLNRCASGSNHGGNGQNGSSKAVNAGGINGNSDTGLAGTSRSGGGSGNTMDPFKLVRAAVLTKFRQKRQERCFEKKVRNQKRKKLAEQRPRVRGQFVQQIDQNSSTNTADE</sequence>
<dbReference type="PROSITE" id="PS51017">
    <property type="entry name" value="CCT"/>
    <property type="match status" value="1"/>
</dbReference>
<dbReference type="AlphaFoldDB" id="A0AAE1RBC8"/>
<evidence type="ECO:0000256" key="6">
    <source>
        <dbReference type="ARBA" id="ARBA00023163"/>
    </source>
</evidence>
<dbReference type="GO" id="GO:0007623">
    <property type="term" value="P:circadian rhythm"/>
    <property type="evidence" value="ECO:0007669"/>
    <property type="project" value="UniProtKB-ARBA"/>
</dbReference>
<evidence type="ECO:0000313" key="13">
    <source>
        <dbReference type="EMBL" id="KAK4349049.1"/>
    </source>
</evidence>
<proteinExistence type="inferred from homology"/>
<dbReference type="EMBL" id="JAVYJV010000017">
    <property type="protein sequence ID" value="KAK4349049.1"/>
    <property type="molecule type" value="Genomic_DNA"/>
</dbReference>
<evidence type="ECO:0000256" key="10">
    <source>
        <dbReference type="SAM" id="MobiDB-lite"/>
    </source>
</evidence>
<dbReference type="PROSITE" id="PS50110">
    <property type="entry name" value="RESPONSE_REGULATORY"/>
    <property type="match status" value="1"/>
</dbReference>
<feature type="region of interest" description="Disordered" evidence="10">
    <location>
        <begin position="271"/>
        <end position="360"/>
    </location>
</feature>
<reference evidence="13" key="1">
    <citation type="submission" date="2023-12" db="EMBL/GenBank/DDBJ databases">
        <title>Genome assembly of Anisodus tanguticus.</title>
        <authorList>
            <person name="Wang Y.-J."/>
        </authorList>
    </citation>
    <scope>NUCLEOTIDE SEQUENCE</scope>
    <source>
        <strain evidence="13">KB-2021</strain>
        <tissue evidence="13">Leaf</tissue>
    </source>
</reference>
<dbReference type="PANTHER" id="PTHR43874">
    <property type="entry name" value="TWO-COMPONENT RESPONSE REGULATOR"/>
    <property type="match status" value="1"/>
</dbReference>
<feature type="domain" description="CCT" evidence="12">
    <location>
        <begin position="602"/>
        <end position="644"/>
    </location>
</feature>
<dbReference type="PANTHER" id="PTHR43874:SF125">
    <property type="entry name" value="TWO-COMPONENT RESPONSE REGULATOR-LIKE APRR7"/>
    <property type="match status" value="1"/>
</dbReference>
<evidence type="ECO:0000256" key="5">
    <source>
        <dbReference type="ARBA" id="ARBA00023108"/>
    </source>
</evidence>
<comment type="caution">
    <text evidence="8">Lacks conserved residue(s) required for the propagation of feature annotation.</text>
</comment>
<evidence type="ECO:0000256" key="8">
    <source>
        <dbReference type="PROSITE-ProRule" id="PRU00169"/>
    </source>
</evidence>
<dbReference type="Pfam" id="PF00072">
    <property type="entry name" value="Response_reg"/>
    <property type="match status" value="1"/>
</dbReference>
<dbReference type="GO" id="GO:0010017">
    <property type="term" value="P:red or far-red light signaling pathway"/>
    <property type="evidence" value="ECO:0007669"/>
    <property type="project" value="UniProtKB-ARBA"/>
</dbReference>
<keyword evidence="3" id="KW-0902">Two-component regulatory system</keyword>
<dbReference type="GO" id="GO:0045892">
    <property type="term" value="P:negative regulation of DNA-templated transcription"/>
    <property type="evidence" value="ECO:0007669"/>
    <property type="project" value="UniProtKB-ARBA"/>
</dbReference>
<gene>
    <name evidence="13" type="ORF">RND71_031804</name>
</gene>
<evidence type="ECO:0000256" key="9">
    <source>
        <dbReference type="PROSITE-ProRule" id="PRU00357"/>
    </source>
</evidence>
<evidence type="ECO:0000256" key="2">
    <source>
        <dbReference type="ARBA" id="ARBA00010330"/>
    </source>
</evidence>
<dbReference type="Pfam" id="PF06203">
    <property type="entry name" value="CCT"/>
    <property type="match status" value="1"/>
</dbReference>
<dbReference type="GO" id="GO:0009736">
    <property type="term" value="P:cytokinin-activated signaling pathway"/>
    <property type="evidence" value="ECO:0007669"/>
    <property type="project" value="InterPro"/>
</dbReference>
<dbReference type="FunFam" id="3.40.50.2300:FF:000214">
    <property type="entry name" value="Two-component response regulator-like PRR37"/>
    <property type="match status" value="1"/>
</dbReference>
<comment type="similarity">
    <text evidence="2">Belongs to the ARR-like family.</text>
</comment>
<feature type="region of interest" description="Disordered" evidence="10">
    <location>
        <begin position="553"/>
        <end position="596"/>
    </location>
</feature>
<keyword evidence="14" id="KW-1185">Reference proteome</keyword>
<dbReference type="InterPro" id="IPR001789">
    <property type="entry name" value="Sig_transdc_resp-reg_receiver"/>
</dbReference>
<keyword evidence="6" id="KW-0804">Transcription</keyword>
<evidence type="ECO:0000256" key="3">
    <source>
        <dbReference type="ARBA" id="ARBA00023012"/>
    </source>
</evidence>
<dbReference type="InterPro" id="IPR011006">
    <property type="entry name" value="CheY-like_superfamily"/>
</dbReference>
<evidence type="ECO:0000256" key="7">
    <source>
        <dbReference type="ARBA" id="ARBA00023242"/>
    </source>
</evidence>
<evidence type="ECO:0000259" key="12">
    <source>
        <dbReference type="PROSITE" id="PS51017"/>
    </source>
</evidence>
<protein>
    <recommendedName>
        <fullName evidence="15">Two-component response regulator-like APRR7</fullName>
    </recommendedName>
</protein>
<dbReference type="InterPro" id="IPR010402">
    <property type="entry name" value="CCT_domain"/>
</dbReference>
<evidence type="ECO:0000256" key="1">
    <source>
        <dbReference type="ARBA" id="ARBA00004123"/>
    </source>
</evidence>
<evidence type="ECO:0008006" key="15">
    <source>
        <dbReference type="Google" id="ProtNLM"/>
    </source>
</evidence>